<evidence type="ECO:0000313" key="3">
    <source>
        <dbReference type="EnsemblMetazoa" id="G11492.1:cds"/>
    </source>
</evidence>
<dbReference type="Proteomes" id="UP000005408">
    <property type="component" value="Unassembled WGS sequence"/>
</dbReference>
<keyword evidence="4" id="KW-1185">Reference proteome</keyword>
<name>A0A8W8HY95_MAGGI</name>
<protein>
    <submittedName>
        <fullName evidence="3">Uncharacterized protein</fullName>
    </submittedName>
</protein>
<organism evidence="3 4">
    <name type="scientific">Magallana gigas</name>
    <name type="common">Pacific oyster</name>
    <name type="synonym">Crassostrea gigas</name>
    <dbReference type="NCBI Taxonomy" id="29159"/>
    <lineage>
        <taxon>Eukaryota</taxon>
        <taxon>Metazoa</taxon>
        <taxon>Spiralia</taxon>
        <taxon>Lophotrochozoa</taxon>
        <taxon>Mollusca</taxon>
        <taxon>Bivalvia</taxon>
        <taxon>Autobranchia</taxon>
        <taxon>Pteriomorphia</taxon>
        <taxon>Ostreida</taxon>
        <taxon>Ostreoidea</taxon>
        <taxon>Ostreidae</taxon>
        <taxon>Magallana</taxon>
    </lineage>
</organism>
<feature type="chain" id="PRO_5036454052" evidence="2">
    <location>
        <begin position="21"/>
        <end position="196"/>
    </location>
</feature>
<feature type="signal peptide" evidence="2">
    <location>
        <begin position="1"/>
        <end position="20"/>
    </location>
</feature>
<feature type="region of interest" description="Disordered" evidence="1">
    <location>
        <begin position="162"/>
        <end position="196"/>
    </location>
</feature>
<sequence>MDKRTLVYLVQLVLLYGHGAHQTHERLPKYVFIVKSCPHPNNIIEWENASYRLNCLHPPTSTYMGNAYHCLPTSFSNETVEFCGEGIFVPPGHCPIYNYTDKADDKPGLYNCYAFTSGCPTERFSSKDVRKFPSCLNINREHGCYEEESSCPKTSVTQVPKETTNNVNTVTISTSQSIPTDSSPDIPTPDNRDETM</sequence>
<dbReference type="AlphaFoldDB" id="A0A8W8HY95"/>
<reference evidence="3" key="1">
    <citation type="submission" date="2022-08" db="UniProtKB">
        <authorList>
            <consortium name="EnsemblMetazoa"/>
        </authorList>
    </citation>
    <scope>IDENTIFICATION</scope>
    <source>
        <strain evidence="3">05x7-T-G4-1.051#20</strain>
    </source>
</reference>
<keyword evidence="2" id="KW-0732">Signal</keyword>
<evidence type="ECO:0000256" key="2">
    <source>
        <dbReference type="SAM" id="SignalP"/>
    </source>
</evidence>
<feature type="compositionally biased region" description="Low complexity" evidence="1">
    <location>
        <begin position="163"/>
        <end position="189"/>
    </location>
</feature>
<evidence type="ECO:0000256" key="1">
    <source>
        <dbReference type="SAM" id="MobiDB-lite"/>
    </source>
</evidence>
<dbReference type="EnsemblMetazoa" id="G11492.1">
    <property type="protein sequence ID" value="G11492.1:cds"/>
    <property type="gene ID" value="G11492"/>
</dbReference>
<evidence type="ECO:0000313" key="4">
    <source>
        <dbReference type="Proteomes" id="UP000005408"/>
    </source>
</evidence>
<proteinExistence type="predicted"/>
<accession>A0A8W8HY95</accession>